<evidence type="ECO:0000313" key="2">
    <source>
        <dbReference type="EMBL" id="MBK1658749.1"/>
    </source>
</evidence>
<evidence type="ECO:0000313" key="3">
    <source>
        <dbReference type="Proteomes" id="UP000697995"/>
    </source>
</evidence>
<dbReference type="InterPro" id="IPR029492">
    <property type="entry name" value="DUF4435"/>
</dbReference>
<sequence length="249" mass="28543">MSGHDDMSVEELISTLGRSSLPTIITEGRDDFTIFRKLESRFVDLDISVMPVGGKQKLLEIYRARSRFSQLKVCFVADQDFWVIFGVPNEYQTASNFFITDGYSIENDLIMDGELENLLDPEERVCYTNDLRHLCRWFSFCISQIARGQQTIVSAHPDRVVPRGGNDINAVFRAAINYVEPDQALFNDVFGEYQKKLRGKTLLQTLVRHLSYSGRTVRHRGDALLEMAAARSGPRFKAIQDRIWVYMNS</sequence>
<dbReference type="RefSeq" id="WP_133221201.1">
    <property type="nucleotide sequence ID" value="NZ_NRSG01000065.1"/>
</dbReference>
<protein>
    <recommendedName>
        <fullName evidence="1">DUF4435 domain-containing protein</fullName>
    </recommendedName>
</protein>
<reference evidence="2 3" key="1">
    <citation type="journal article" date="2020" name="Microorganisms">
        <title>Osmotic Adaptation and Compatible Solute Biosynthesis of Phototrophic Bacteria as Revealed from Genome Analyses.</title>
        <authorList>
            <person name="Imhoff J.F."/>
            <person name="Rahn T."/>
            <person name="Kunzel S."/>
            <person name="Keller A."/>
            <person name="Neulinger S.C."/>
        </authorList>
    </citation>
    <scope>NUCLEOTIDE SEQUENCE [LARGE SCALE GENOMIC DNA]</scope>
    <source>
        <strain evidence="2 3">DSM 15382</strain>
    </source>
</reference>
<accession>A0ABS1CWG7</accession>
<evidence type="ECO:0000259" key="1">
    <source>
        <dbReference type="Pfam" id="PF14491"/>
    </source>
</evidence>
<dbReference type="EMBL" id="NRSG01000065">
    <property type="protein sequence ID" value="MBK1658749.1"/>
    <property type="molecule type" value="Genomic_DNA"/>
</dbReference>
<keyword evidence="3" id="KW-1185">Reference proteome</keyword>
<comment type="caution">
    <text evidence="2">The sequence shown here is derived from an EMBL/GenBank/DDBJ whole genome shotgun (WGS) entry which is preliminary data.</text>
</comment>
<dbReference type="Proteomes" id="UP000697995">
    <property type="component" value="Unassembled WGS sequence"/>
</dbReference>
<dbReference type="Pfam" id="PF14491">
    <property type="entry name" value="DUF4435"/>
    <property type="match status" value="1"/>
</dbReference>
<proteinExistence type="predicted"/>
<organism evidence="2 3">
    <name type="scientific">Paracraurococcus ruber</name>
    <dbReference type="NCBI Taxonomy" id="77675"/>
    <lineage>
        <taxon>Bacteria</taxon>
        <taxon>Pseudomonadati</taxon>
        <taxon>Pseudomonadota</taxon>
        <taxon>Alphaproteobacteria</taxon>
        <taxon>Acetobacterales</taxon>
        <taxon>Roseomonadaceae</taxon>
        <taxon>Paracraurococcus</taxon>
    </lineage>
</organism>
<feature type="domain" description="DUF4435" evidence="1">
    <location>
        <begin position="26"/>
        <end position="139"/>
    </location>
</feature>
<name>A0ABS1CWG7_9PROT</name>
<gene>
    <name evidence="2" type="ORF">CKO45_10950</name>
</gene>